<dbReference type="Pfam" id="PF05175">
    <property type="entry name" value="MTS"/>
    <property type="match status" value="1"/>
</dbReference>
<comment type="caution">
    <text evidence="9">The sequence shown here is derived from an EMBL/GenBank/DDBJ whole genome shotgun (WGS) entry which is preliminary data.</text>
</comment>
<dbReference type="InterPro" id="IPR002052">
    <property type="entry name" value="DNA_methylase_N6_adenine_CS"/>
</dbReference>
<proteinExistence type="inferred from homology"/>
<dbReference type="InterPro" id="IPR022882">
    <property type="entry name" value="tRNA_adenine-N6_MeTrfase"/>
</dbReference>
<evidence type="ECO:0000256" key="5">
    <source>
        <dbReference type="ARBA" id="ARBA00022694"/>
    </source>
</evidence>
<dbReference type="RefSeq" id="WP_119351300.1">
    <property type="nucleotide sequence ID" value="NZ_QWET01000016.1"/>
</dbReference>
<dbReference type="Proteomes" id="UP000266441">
    <property type="component" value="Unassembled WGS sequence"/>
</dbReference>
<keyword evidence="7" id="KW-0175">Coiled coil</keyword>
<keyword evidence="3 6" id="KW-0808">Transferase</keyword>
<evidence type="ECO:0000256" key="3">
    <source>
        <dbReference type="ARBA" id="ARBA00022679"/>
    </source>
</evidence>
<dbReference type="SUPFAM" id="SSF53335">
    <property type="entry name" value="S-adenosyl-L-methionine-dependent methyltransferases"/>
    <property type="match status" value="1"/>
</dbReference>
<gene>
    <name evidence="9" type="ORF">D1164_18080</name>
</gene>
<dbReference type="GO" id="GO:0008033">
    <property type="term" value="P:tRNA processing"/>
    <property type="evidence" value="ECO:0007669"/>
    <property type="project" value="UniProtKB-UniRule"/>
</dbReference>
<dbReference type="PANTHER" id="PTHR47739:SF1">
    <property type="entry name" value="TRNA1(VAL) (ADENINE(37)-N6)-METHYLTRANSFERASE"/>
    <property type="match status" value="1"/>
</dbReference>
<evidence type="ECO:0000313" key="10">
    <source>
        <dbReference type="Proteomes" id="UP000266441"/>
    </source>
</evidence>
<protein>
    <recommendedName>
        <fullName evidence="6">tRNA1(Val) (adenine(37)-N6)-methyltransferase</fullName>
        <ecNumber evidence="6">2.1.1.223</ecNumber>
    </recommendedName>
    <alternativeName>
        <fullName evidence="6">tRNA m6A37 methyltransferase</fullName>
    </alternativeName>
</protein>
<reference evidence="9 10" key="1">
    <citation type="journal article" date="2015" name="Int. J. Syst. Evol. Microbiol.">
        <title>Mariniphaga sediminis sp. nov., isolated from coastal sediment.</title>
        <authorList>
            <person name="Wang F.Q."/>
            <person name="Shen Q.Y."/>
            <person name="Chen G.J."/>
            <person name="Du Z.J."/>
        </authorList>
    </citation>
    <scope>NUCLEOTIDE SEQUENCE [LARGE SCALE GENOMIC DNA]</scope>
    <source>
        <strain evidence="9 10">SY21</strain>
    </source>
</reference>
<dbReference type="EC" id="2.1.1.223" evidence="6"/>
<evidence type="ECO:0000256" key="2">
    <source>
        <dbReference type="ARBA" id="ARBA00022603"/>
    </source>
</evidence>
<evidence type="ECO:0000256" key="4">
    <source>
        <dbReference type="ARBA" id="ARBA00022691"/>
    </source>
</evidence>
<dbReference type="AlphaFoldDB" id="A0A399CZC7"/>
<evidence type="ECO:0000256" key="6">
    <source>
        <dbReference type="HAMAP-Rule" id="MF_01872"/>
    </source>
</evidence>
<keyword evidence="4 6" id="KW-0949">S-adenosyl-L-methionine</keyword>
<dbReference type="InterPro" id="IPR007848">
    <property type="entry name" value="Small_mtfrase_dom"/>
</dbReference>
<evidence type="ECO:0000256" key="1">
    <source>
        <dbReference type="ARBA" id="ARBA00022490"/>
    </source>
</evidence>
<comment type="subcellular location">
    <subcellularLocation>
        <location evidence="6">Cytoplasm</location>
    </subcellularLocation>
</comment>
<dbReference type="PROSITE" id="PS00092">
    <property type="entry name" value="N6_MTASE"/>
    <property type="match status" value="1"/>
</dbReference>
<dbReference type="EMBL" id="QWET01000016">
    <property type="protein sequence ID" value="RIH63842.1"/>
    <property type="molecule type" value="Genomic_DNA"/>
</dbReference>
<comment type="similarity">
    <text evidence="6">Belongs to the methyltransferase superfamily. tRNA (adenine-N(6)-)-methyltransferase family.</text>
</comment>
<dbReference type="OrthoDB" id="5383291at2"/>
<feature type="domain" description="Methyltransferase small" evidence="8">
    <location>
        <begin position="37"/>
        <end position="124"/>
    </location>
</feature>
<dbReference type="GO" id="GO:0016430">
    <property type="term" value="F:tRNA (adenine-N6)-methyltransferase activity"/>
    <property type="evidence" value="ECO:0007669"/>
    <property type="project" value="UniProtKB-UniRule"/>
</dbReference>
<dbReference type="Gene3D" id="3.40.50.150">
    <property type="entry name" value="Vaccinia Virus protein VP39"/>
    <property type="match status" value="1"/>
</dbReference>
<keyword evidence="10" id="KW-1185">Reference proteome</keyword>
<evidence type="ECO:0000313" key="9">
    <source>
        <dbReference type="EMBL" id="RIH63842.1"/>
    </source>
</evidence>
<keyword evidence="1 6" id="KW-0963">Cytoplasm</keyword>
<dbReference type="CDD" id="cd02440">
    <property type="entry name" value="AdoMet_MTases"/>
    <property type="match status" value="1"/>
</dbReference>
<keyword evidence="5 6" id="KW-0819">tRNA processing</keyword>
<feature type="coiled-coil region" evidence="7">
    <location>
        <begin position="57"/>
        <end position="84"/>
    </location>
</feature>
<dbReference type="HAMAP" id="MF_01872">
    <property type="entry name" value="tRNA_methyltr_YfiC"/>
    <property type="match status" value="1"/>
</dbReference>
<dbReference type="InterPro" id="IPR050210">
    <property type="entry name" value="tRNA_Adenine-N(6)_MTase"/>
</dbReference>
<name>A0A399CZC7_9BACT</name>
<evidence type="ECO:0000256" key="7">
    <source>
        <dbReference type="SAM" id="Coils"/>
    </source>
</evidence>
<dbReference type="InterPro" id="IPR029063">
    <property type="entry name" value="SAM-dependent_MTases_sf"/>
</dbReference>
<organism evidence="9 10">
    <name type="scientific">Mariniphaga sediminis</name>
    <dbReference type="NCBI Taxonomy" id="1628158"/>
    <lineage>
        <taxon>Bacteria</taxon>
        <taxon>Pseudomonadati</taxon>
        <taxon>Bacteroidota</taxon>
        <taxon>Bacteroidia</taxon>
        <taxon>Marinilabiliales</taxon>
        <taxon>Prolixibacteraceae</taxon>
        <taxon>Mariniphaga</taxon>
    </lineage>
</organism>
<dbReference type="GO" id="GO:0005737">
    <property type="term" value="C:cytoplasm"/>
    <property type="evidence" value="ECO:0007669"/>
    <property type="project" value="UniProtKB-SubCell"/>
</dbReference>
<dbReference type="PANTHER" id="PTHR47739">
    <property type="entry name" value="TRNA1(VAL) (ADENINE(37)-N6)-METHYLTRANSFERASE"/>
    <property type="match status" value="1"/>
</dbReference>
<comment type="function">
    <text evidence="6">Specifically methylates the adenine in position 37 of tRNA(1)(Val) (anticodon cmo5UAC).</text>
</comment>
<accession>A0A399CZC7</accession>
<evidence type="ECO:0000259" key="8">
    <source>
        <dbReference type="Pfam" id="PF05175"/>
    </source>
</evidence>
<keyword evidence="2 6" id="KW-0489">Methyltransferase</keyword>
<dbReference type="GO" id="GO:0003676">
    <property type="term" value="F:nucleic acid binding"/>
    <property type="evidence" value="ECO:0007669"/>
    <property type="project" value="InterPro"/>
</dbReference>
<sequence length="238" mass="26968">MAKNNWFQFKQFRIIQERAAMKVGTDGVLLGAWADVSTARTILDIGAGTGLIALMMAQRSEAKVTGIEIEKNAAEEAIENAENSPWNQQITILNISFQDFVKSKPGLFDRIVSNPPFFTNSQKSKCGNLAMAKHNHLLPWADLAHGITRLLVPDGKLAIILPVTAVSEFVKMAEKEKLFLLRETEVRPNNLKYPHRYLMEFGYNKAETEKNFLNIHNDDGVGFTDQYKELTRDFYLNF</sequence>
<dbReference type="GO" id="GO:0032259">
    <property type="term" value="P:methylation"/>
    <property type="evidence" value="ECO:0007669"/>
    <property type="project" value="UniProtKB-KW"/>
</dbReference>
<comment type="catalytic activity">
    <reaction evidence="6">
        <text>adenosine(37) in tRNA1(Val) + S-adenosyl-L-methionine = N(6)-methyladenosine(37) in tRNA1(Val) + S-adenosyl-L-homocysteine + H(+)</text>
        <dbReference type="Rhea" id="RHEA:43160"/>
        <dbReference type="Rhea" id="RHEA-COMP:10369"/>
        <dbReference type="Rhea" id="RHEA-COMP:10370"/>
        <dbReference type="ChEBI" id="CHEBI:15378"/>
        <dbReference type="ChEBI" id="CHEBI:57856"/>
        <dbReference type="ChEBI" id="CHEBI:59789"/>
        <dbReference type="ChEBI" id="CHEBI:74411"/>
        <dbReference type="ChEBI" id="CHEBI:74449"/>
        <dbReference type="EC" id="2.1.1.223"/>
    </reaction>
</comment>